<evidence type="ECO:0000313" key="1">
    <source>
        <dbReference type="EMBL" id="MFI0794385.1"/>
    </source>
</evidence>
<evidence type="ECO:0000313" key="2">
    <source>
        <dbReference type="Proteomes" id="UP001611075"/>
    </source>
</evidence>
<keyword evidence="2" id="KW-1185">Reference proteome</keyword>
<name>A0ABW7SL06_9ACTN</name>
<dbReference type="RefSeq" id="WP_396680658.1">
    <property type="nucleotide sequence ID" value="NZ_JBIRPU010000011.1"/>
</dbReference>
<reference evidence="1 2" key="1">
    <citation type="submission" date="2024-10" db="EMBL/GenBank/DDBJ databases">
        <title>The Natural Products Discovery Center: Release of the First 8490 Sequenced Strains for Exploring Actinobacteria Biosynthetic Diversity.</title>
        <authorList>
            <person name="Kalkreuter E."/>
            <person name="Kautsar S.A."/>
            <person name="Yang D."/>
            <person name="Bader C.D."/>
            <person name="Teijaro C.N."/>
            <person name="Fluegel L."/>
            <person name="Davis C.M."/>
            <person name="Simpson J.R."/>
            <person name="Lauterbach L."/>
            <person name="Steele A.D."/>
            <person name="Gui C."/>
            <person name="Meng S."/>
            <person name="Li G."/>
            <person name="Viehrig K."/>
            <person name="Ye F."/>
            <person name="Su P."/>
            <person name="Kiefer A.F."/>
            <person name="Nichols A."/>
            <person name="Cepeda A.J."/>
            <person name="Yan W."/>
            <person name="Fan B."/>
            <person name="Jiang Y."/>
            <person name="Adhikari A."/>
            <person name="Zheng C.-J."/>
            <person name="Schuster L."/>
            <person name="Cowan T.M."/>
            <person name="Smanski M.J."/>
            <person name="Chevrette M.G."/>
            <person name="De Carvalho L.P.S."/>
            <person name="Shen B."/>
        </authorList>
    </citation>
    <scope>NUCLEOTIDE SEQUENCE [LARGE SCALE GENOMIC DNA]</scope>
    <source>
        <strain evidence="1 2">NPDC021253</strain>
    </source>
</reference>
<accession>A0ABW7SL06</accession>
<proteinExistence type="predicted"/>
<gene>
    <name evidence="1" type="ORF">ACH4OY_17135</name>
</gene>
<comment type="caution">
    <text evidence="1">The sequence shown here is derived from an EMBL/GenBank/DDBJ whole genome shotgun (WGS) entry which is preliminary data.</text>
</comment>
<protein>
    <submittedName>
        <fullName evidence="1">Uncharacterized protein</fullName>
    </submittedName>
</protein>
<dbReference type="EMBL" id="JBIRPU010000011">
    <property type="protein sequence ID" value="MFI0794385.1"/>
    <property type="molecule type" value="Genomic_DNA"/>
</dbReference>
<dbReference type="Proteomes" id="UP001611075">
    <property type="component" value="Unassembled WGS sequence"/>
</dbReference>
<sequence>MLPSTEPYPIQPEIAPLLFAVSEKVDGLRAGGINISERVPLLVAPPNEACRAYLRAKKENLGHILPHLD</sequence>
<organism evidence="1 2">
    <name type="scientific">Micromonospora rubida</name>
    <dbReference type="NCBI Taxonomy" id="2697657"/>
    <lineage>
        <taxon>Bacteria</taxon>
        <taxon>Bacillati</taxon>
        <taxon>Actinomycetota</taxon>
        <taxon>Actinomycetes</taxon>
        <taxon>Micromonosporales</taxon>
        <taxon>Micromonosporaceae</taxon>
        <taxon>Micromonospora</taxon>
    </lineage>
</organism>